<dbReference type="SUPFAM" id="SSF143011">
    <property type="entry name" value="RelE-like"/>
    <property type="match status" value="1"/>
</dbReference>
<organism evidence="1 2">
    <name type="scientific">Thermincola ferriacetica</name>
    <dbReference type="NCBI Taxonomy" id="281456"/>
    <lineage>
        <taxon>Bacteria</taxon>
        <taxon>Bacillati</taxon>
        <taxon>Bacillota</taxon>
        <taxon>Clostridia</taxon>
        <taxon>Eubacteriales</taxon>
        <taxon>Thermincolaceae</taxon>
        <taxon>Thermincola</taxon>
    </lineage>
</organism>
<keyword evidence="2" id="KW-1185">Reference proteome</keyword>
<evidence type="ECO:0000313" key="2">
    <source>
        <dbReference type="Proteomes" id="UP000037175"/>
    </source>
</evidence>
<dbReference type="Proteomes" id="UP000037175">
    <property type="component" value="Unassembled WGS sequence"/>
</dbReference>
<dbReference type="InterPro" id="IPR035093">
    <property type="entry name" value="RelE/ParE_toxin_dom_sf"/>
</dbReference>
<accession>A0A0L6W3R2</accession>
<reference evidence="2" key="1">
    <citation type="submission" date="2015-07" db="EMBL/GenBank/DDBJ databases">
        <title>Complete Genome of Thermincola ferriacetica strain Z-0001T.</title>
        <authorList>
            <person name="Lusk B."/>
            <person name="Badalamenti J.P."/>
            <person name="Parameswaran P."/>
            <person name="Bond D.R."/>
            <person name="Torres C.I."/>
        </authorList>
    </citation>
    <scope>NUCLEOTIDE SEQUENCE [LARGE SCALE GENOMIC DNA]</scope>
    <source>
        <strain evidence="2">Z-0001</strain>
    </source>
</reference>
<evidence type="ECO:0000313" key="1">
    <source>
        <dbReference type="EMBL" id="KNZ70222.1"/>
    </source>
</evidence>
<gene>
    <name evidence="1" type="ORF">Tfer_1098</name>
</gene>
<sequence>MYIDYKDKKFEKLCQDKRKLIRKYGPQNARKIVQRMNELTAIESLGLMLEFRIGRCHQLKENLKGMFALDLEHPLRLIFEPIFEEEANLNQVDYYKVKKVRVVGVFDYHGQ</sequence>
<dbReference type="Gene3D" id="3.30.2310.20">
    <property type="entry name" value="RelE-like"/>
    <property type="match status" value="1"/>
</dbReference>
<name>A0A0L6W3R2_9FIRM</name>
<protein>
    <recommendedName>
        <fullName evidence="3">Plasmid maintenance system killer protein</fullName>
    </recommendedName>
</protein>
<dbReference type="AlphaFoldDB" id="A0A0L6W3R2"/>
<dbReference type="EMBL" id="LGTE01000005">
    <property type="protein sequence ID" value="KNZ70222.1"/>
    <property type="molecule type" value="Genomic_DNA"/>
</dbReference>
<comment type="caution">
    <text evidence="1">The sequence shown here is derived from an EMBL/GenBank/DDBJ whole genome shotgun (WGS) entry which is preliminary data.</text>
</comment>
<dbReference type="RefSeq" id="WP_200901008.1">
    <property type="nucleotide sequence ID" value="NZ_LGTE01000005.1"/>
</dbReference>
<evidence type="ECO:0008006" key="3">
    <source>
        <dbReference type="Google" id="ProtNLM"/>
    </source>
</evidence>
<proteinExistence type="predicted"/>